<dbReference type="Gene3D" id="3.30.30.30">
    <property type="match status" value="1"/>
</dbReference>
<dbReference type="Gene3D" id="3.30.420.40">
    <property type="match status" value="2"/>
</dbReference>
<feature type="compositionally biased region" description="Polar residues" evidence="4">
    <location>
        <begin position="533"/>
        <end position="544"/>
    </location>
</feature>
<name>A0ABP1RIZ0_9HEXA</name>
<keyword evidence="3" id="KW-0067">ATP-binding</keyword>
<dbReference type="SUPFAM" id="SSF53067">
    <property type="entry name" value="Actin-like ATPase domain"/>
    <property type="match status" value="2"/>
</dbReference>
<evidence type="ECO:0000256" key="1">
    <source>
        <dbReference type="ARBA" id="ARBA00007381"/>
    </source>
</evidence>
<evidence type="ECO:0008006" key="7">
    <source>
        <dbReference type="Google" id="ProtNLM"/>
    </source>
</evidence>
<comment type="caution">
    <text evidence="5">The sequence shown here is derived from an EMBL/GenBank/DDBJ whole genome shotgun (WGS) entry which is preliminary data.</text>
</comment>
<dbReference type="InterPro" id="IPR013126">
    <property type="entry name" value="Hsp_70_fam"/>
</dbReference>
<sequence length="697" mass="79451">MSVIGIDFGCYSSSLSIIQNGAAKTIPVDCGLLSMPSYVAFTNKRRLVGVEAKNQAVVDPSNTIFGFKRYLGRQYDDAIVVEDRTLVPFAIMKRKDNGITFRIRYLGQNMYLTTEQITGIFLRKLKETAENYIRTTKGAELPRVENYVMSVPFYYTDAQTRALLDAAHIAGFNLSRLKLIYEPLAASFNYAALHQPYLPEPTAPPRNVVIIDCGWSLLEVAIFAFNKGKQELITSQFVVELGGKTFDTIFAQHFLGKFGLNPMKDPKTYLHLLPVVEDLKRWMSYWEDDEHQLKLKFLMNNKYFVDSMNRATFEEVVKRQNTFDVVRQVIQMALNKTKLRLCDIHSVELIGGSTKIPGFQNLIQEIFDKAPGTSMDKDLAISHGCAWAGTVFLPELRLSKYKIGGSPFPFIIKVEWIMEKEENRNPTTQVSPILPQSSLPVQDRTIFFSGKTVTFRIMYISDVGYATKVIGEYIVDLEGCDPNSQKLQFDVNVNGHGVVCFMGATLVEEIRTVEKVNVEGEHKQAKRQRMDNGESSASNSNHLQQGAAANGVVEVETIEYKKIKDLPVKRQVFEFSPALVEKMRGDEASMAFSDKVEERRIWCRNRLDDYVQKCRTEMLDMVQYGGLKYRDVEVFVERLHTVGSQIYRENKNKSKEVYERLLQELQDRRKRIPKPKARDEAGSSKRKSSPPPLIQLN</sequence>
<dbReference type="InterPro" id="IPR029047">
    <property type="entry name" value="HSP70_peptide-bd_sf"/>
</dbReference>
<evidence type="ECO:0000256" key="4">
    <source>
        <dbReference type="SAM" id="MobiDB-lite"/>
    </source>
</evidence>
<comment type="similarity">
    <text evidence="1">Belongs to the heat shock protein 70 family.</text>
</comment>
<protein>
    <recommendedName>
        <fullName evidence="7">Heat shock 70 kDa protein</fullName>
    </recommendedName>
</protein>
<feature type="compositionally biased region" description="Basic and acidic residues" evidence="4">
    <location>
        <begin position="519"/>
        <end position="532"/>
    </location>
</feature>
<dbReference type="PANTHER" id="PTHR45639">
    <property type="entry name" value="HSC70CB, ISOFORM G-RELATED"/>
    <property type="match status" value="1"/>
</dbReference>
<dbReference type="InterPro" id="IPR043129">
    <property type="entry name" value="ATPase_NBD"/>
</dbReference>
<evidence type="ECO:0000313" key="5">
    <source>
        <dbReference type="EMBL" id="CAL8128983.1"/>
    </source>
</evidence>
<keyword evidence="6" id="KW-1185">Reference proteome</keyword>
<organism evidence="5 6">
    <name type="scientific">Orchesella dallaii</name>
    <dbReference type="NCBI Taxonomy" id="48710"/>
    <lineage>
        <taxon>Eukaryota</taxon>
        <taxon>Metazoa</taxon>
        <taxon>Ecdysozoa</taxon>
        <taxon>Arthropoda</taxon>
        <taxon>Hexapoda</taxon>
        <taxon>Collembola</taxon>
        <taxon>Entomobryomorpha</taxon>
        <taxon>Entomobryoidea</taxon>
        <taxon>Orchesellidae</taxon>
        <taxon>Orchesellinae</taxon>
        <taxon>Orchesella</taxon>
    </lineage>
</organism>
<evidence type="ECO:0000313" key="6">
    <source>
        <dbReference type="Proteomes" id="UP001642540"/>
    </source>
</evidence>
<feature type="region of interest" description="Disordered" evidence="4">
    <location>
        <begin position="667"/>
        <end position="697"/>
    </location>
</feature>
<accession>A0ABP1RIZ0</accession>
<dbReference type="Gene3D" id="2.60.34.10">
    <property type="entry name" value="Substrate Binding Domain Of DNAk, Chain A, domain 1"/>
    <property type="match status" value="1"/>
</dbReference>
<reference evidence="5 6" key="1">
    <citation type="submission" date="2024-08" db="EMBL/GenBank/DDBJ databases">
        <authorList>
            <person name="Cucini C."/>
            <person name="Frati F."/>
        </authorList>
    </citation>
    <scope>NUCLEOTIDE SEQUENCE [LARGE SCALE GENOMIC DNA]</scope>
</reference>
<feature type="region of interest" description="Disordered" evidence="4">
    <location>
        <begin position="519"/>
        <end position="548"/>
    </location>
</feature>
<dbReference type="PANTHER" id="PTHR45639:SF4">
    <property type="entry name" value="HSC70CB, ISOFORM G"/>
    <property type="match status" value="1"/>
</dbReference>
<dbReference type="Pfam" id="PF00012">
    <property type="entry name" value="HSP70"/>
    <property type="match status" value="1"/>
</dbReference>
<evidence type="ECO:0000256" key="2">
    <source>
        <dbReference type="ARBA" id="ARBA00022741"/>
    </source>
</evidence>
<gene>
    <name evidence="5" type="ORF">ODALV1_LOCUS22742</name>
</gene>
<proteinExistence type="inferred from homology"/>
<dbReference type="Gene3D" id="3.90.640.10">
    <property type="entry name" value="Actin, Chain A, domain 4"/>
    <property type="match status" value="1"/>
</dbReference>
<keyword evidence="2" id="KW-0547">Nucleotide-binding</keyword>
<evidence type="ECO:0000256" key="3">
    <source>
        <dbReference type="ARBA" id="ARBA00022840"/>
    </source>
</evidence>
<dbReference type="PRINTS" id="PR00301">
    <property type="entry name" value="HEATSHOCK70"/>
</dbReference>
<dbReference type="Proteomes" id="UP001642540">
    <property type="component" value="Unassembled WGS sequence"/>
</dbReference>
<dbReference type="EMBL" id="CAXLJM020000075">
    <property type="protein sequence ID" value="CAL8128983.1"/>
    <property type="molecule type" value="Genomic_DNA"/>
</dbReference>